<organism evidence="2 3">
    <name type="scientific">Lineolata rhizophorae</name>
    <dbReference type="NCBI Taxonomy" id="578093"/>
    <lineage>
        <taxon>Eukaryota</taxon>
        <taxon>Fungi</taxon>
        <taxon>Dikarya</taxon>
        <taxon>Ascomycota</taxon>
        <taxon>Pezizomycotina</taxon>
        <taxon>Dothideomycetes</taxon>
        <taxon>Dothideomycetes incertae sedis</taxon>
        <taxon>Lineolatales</taxon>
        <taxon>Lineolataceae</taxon>
        <taxon>Lineolata</taxon>
    </lineage>
</organism>
<protein>
    <recommendedName>
        <fullName evidence="4">BTB domain-containing protein</fullName>
    </recommendedName>
</protein>
<feature type="region of interest" description="Disordered" evidence="1">
    <location>
        <begin position="212"/>
        <end position="238"/>
    </location>
</feature>
<keyword evidence="3" id="KW-1185">Reference proteome</keyword>
<reference evidence="2" key="1">
    <citation type="journal article" date="2020" name="Stud. Mycol.">
        <title>101 Dothideomycetes genomes: a test case for predicting lifestyles and emergence of pathogens.</title>
        <authorList>
            <person name="Haridas S."/>
            <person name="Albert R."/>
            <person name="Binder M."/>
            <person name="Bloem J."/>
            <person name="Labutti K."/>
            <person name="Salamov A."/>
            <person name="Andreopoulos B."/>
            <person name="Baker S."/>
            <person name="Barry K."/>
            <person name="Bills G."/>
            <person name="Bluhm B."/>
            <person name="Cannon C."/>
            <person name="Castanera R."/>
            <person name="Culley D."/>
            <person name="Daum C."/>
            <person name="Ezra D."/>
            <person name="Gonzalez J."/>
            <person name="Henrissat B."/>
            <person name="Kuo A."/>
            <person name="Liang C."/>
            <person name="Lipzen A."/>
            <person name="Lutzoni F."/>
            <person name="Magnuson J."/>
            <person name="Mondo S."/>
            <person name="Nolan M."/>
            <person name="Ohm R."/>
            <person name="Pangilinan J."/>
            <person name="Park H.-J."/>
            <person name="Ramirez L."/>
            <person name="Alfaro M."/>
            <person name="Sun H."/>
            <person name="Tritt A."/>
            <person name="Yoshinaga Y."/>
            <person name="Zwiers L.-H."/>
            <person name="Turgeon B."/>
            <person name="Goodwin S."/>
            <person name="Spatafora J."/>
            <person name="Crous P."/>
            <person name="Grigoriev I."/>
        </authorList>
    </citation>
    <scope>NUCLEOTIDE SEQUENCE</scope>
    <source>
        <strain evidence="2">ATCC 16933</strain>
    </source>
</reference>
<feature type="compositionally biased region" description="Gly residues" evidence="1">
    <location>
        <begin position="67"/>
        <end position="77"/>
    </location>
</feature>
<name>A0A6A6P5L5_9PEZI</name>
<feature type="compositionally biased region" description="Low complexity" evidence="1">
    <location>
        <begin position="476"/>
        <end position="492"/>
    </location>
</feature>
<feature type="region of interest" description="Disordered" evidence="1">
    <location>
        <begin position="1"/>
        <end position="84"/>
    </location>
</feature>
<sequence>MVSHPDPYLPPPPPMYAHANTTQLPLRRPPSVMSASRASSTTSHSRRHHHHHSSQSHHPHSRYGRSHAGGGGGGSGGAYAPQNEFPIFSQSGDVEIVLRTRDGRRETRYLLHRIYLAQSSGFFEAGTSEEWARATTAAAGGDGAGEVGGADGAGAEGGGRKLVGGEVALRQQQQLAMAREVEAGGRRRWRYELDWGNGEDLPLLVQKDPSTASLFGGSDYTPRPPPVRNKPPPPGSGFFRTMANFTTLHIASPHHHASSSSASAAGTSSSSSHSYASSSSSSSNADDDLLHTYDNLFRTFYNYPPALDAVNIARAYVECKALLRVADMYDALSVVGPRVDHHLLRFQGRLFKQIAKYPPSYLKLGYLARSRVIFGEALVHVVGMWPAGLPQLRAGQVPAAVLDVIEDKVGELDEAKARVEQRLWRISLTTSRGERVGPANAWLDWCALSLFRSWLAEATTPPPAGILKGGGGGSSAGSTAAGAARSHSRAPSVASAAGGRHEHQRPSSSTARGSGGSSSRGGRAAGPPPPPPSSSSSPASGAAAAAGNSGRVFRLLGAGGQAYLGRDELKRFLKGQPGEVYSREALRRFERRVDEIKHLARDAVKPLMRNYLELEAGWAGGRGERA</sequence>
<feature type="compositionally biased region" description="Low complexity" evidence="1">
    <location>
        <begin position="534"/>
        <end position="544"/>
    </location>
</feature>
<proteinExistence type="predicted"/>
<dbReference type="PANTHER" id="PTHR38119:SF1">
    <property type="entry name" value="BTB DOMAIN-CONTAINING PROTEIN"/>
    <property type="match status" value="1"/>
</dbReference>
<dbReference type="Proteomes" id="UP000799766">
    <property type="component" value="Unassembled WGS sequence"/>
</dbReference>
<dbReference type="AlphaFoldDB" id="A0A6A6P5L5"/>
<feature type="compositionally biased region" description="Low complexity" evidence="1">
    <location>
        <begin position="258"/>
        <end position="283"/>
    </location>
</feature>
<feature type="compositionally biased region" description="Pro residues" evidence="1">
    <location>
        <begin position="222"/>
        <end position="235"/>
    </location>
</feature>
<feature type="region of interest" description="Disordered" evidence="1">
    <location>
        <begin position="465"/>
        <end position="544"/>
    </location>
</feature>
<evidence type="ECO:0000256" key="1">
    <source>
        <dbReference type="SAM" id="MobiDB-lite"/>
    </source>
</evidence>
<evidence type="ECO:0008006" key="4">
    <source>
        <dbReference type="Google" id="ProtNLM"/>
    </source>
</evidence>
<evidence type="ECO:0000313" key="2">
    <source>
        <dbReference type="EMBL" id="KAF2458733.1"/>
    </source>
</evidence>
<evidence type="ECO:0000313" key="3">
    <source>
        <dbReference type="Proteomes" id="UP000799766"/>
    </source>
</evidence>
<gene>
    <name evidence="2" type="ORF">BDY21DRAFT_362942</name>
</gene>
<feature type="compositionally biased region" description="Low complexity" evidence="1">
    <location>
        <begin position="29"/>
        <end position="43"/>
    </location>
</feature>
<feature type="region of interest" description="Disordered" evidence="1">
    <location>
        <begin position="256"/>
        <end position="285"/>
    </location>
</feature>
<dbReference type="EMBL" id="MU001677">
    <property type="protein sequence ID" value="KAF2458733.1"/>
    <property type="molecule type" value="Genomic_DNA"/>
</dbReference>
<accession>A0A6A6P5L5</accession>
<dbReference type="OrthoDB" id="5280838at2759"/>
<feature type="compositionally biased region" description="Basic residues" evidence="1">
    <location>
        <begin position="44"/>
        <end position="65"/>
    </location>
</feature>
<dbReference type="PANTHER" id="PTHR38119">
    <property type="entry name" value="BTB DOMAIN-CONTAINING PROTEIN-RELATED"/>
    <property type="match status" value="1"/>
</dbReference>